<comment type="caution">
    <text evidence="3">The sequence shown here is derived from an EMBL/GenBank/DDBJ whole genome shotgun (WGS) entry which is preliminary data.</text>
</comment>
<dbReference type="Proteomes" id="UP000685013">
    <property type="component" value="Chromosome 14"/>
</dbReference>
<dbReference type="AlphaFoldDB" id="A0AAV6ML71"/>
<feature type="signal peptide" evidence="2">
    <location>
        <begin position="1"/>
        <end position="22"/>
    </location>
</feature>
<organism evidence="3 4">
    <name type="scientific">Cucurbita argyrosperma subsp. sororia</name>
    <dbReference type="NCBI Taxonomy" id="37648"/>
    <lineage>
        <taxon>Eukaryota</taxon>
        <taxon>Viridiplantae</taxon>
        <taxon>Streptophyta</taxon>
        <taxon>Embryophyta</taxon>
        <taxon>Tracheophyta</taxon>
        <taxon>Spermatophyta</taxon>
        <taxon>Magnoliopsida</taxon>
        <taxon>eudicotyledons</taxon>
        <taxon>Gunneridae</taxon>
        <taxon>Pentapetalae</taxon>
        <taxon>rosids</taxon>
        <taxon>fabids</taxon>
        <taxon>Cucurbitales</taxon>
        <taxon>Cucurbitaceae</taxon>
        <taxon>Cucurbiteae</taxon>
        <taxon>Cucurbita</taxon>
    </lineage>
</organism>
<feature type="region of interest" description="Disordered" evidence="1">
    <location>
        <begin position="81"/>
        <end position="102"/>
    </location>
</feature>
<feature type="chain" id="PRO_5043652785" evidence="2">
    <location>
        <begin position="23"/>
        <end position="102"/>
    </location>
</feature>
<name>A0AAV6ML71_9ROSI</name>
<feature type="compositionally biased region" description="Basic and acidic residues" evidence="1">
    <location>
        <begin position="43"/>
        <end position="53"/>
    </location>
</feature>
<accession>A0AAV6ML71</accession>
<evidence type="ECO:0000256" key="1">
    <source>
        <dbReference type="SAM" id="MobiDB-lite"/>
    </source>
</evidence>
<evidence type="ECO:0000313" key="4">
    <source>
        <dbReference type="Proteomes" id="UP000685013"/>
    </source>
</evidence>
<keyword evidence="4" id="KW-1185">Reference proteome</keyword>
<dbReference type="EMBL" id="JAGKQH010000014">
    <property type="protein sequence ID" value="KAG6582457.1"/>
    <property type="molecule type" value="Genomic_DNA"/>
</dbReference>
<gene>
    <name evidence="3" type="ORF">SDJN03_22459</name>
</gene>
<protein>
    <submittedName>
        <fullName evidence="3">Uncharacterized protein</fullName>
    </submittedName>
</protein>
<evidence type="ECO:0000256" key="2">
    <source>
        <dbReference type="SAM" id="SignalP"/>
    </source>
</evidence>
<keyword evidence="2" id="KW-0732">Signal</keyword>
<proteinExistence type="predicted"/>
<evidence type="ECO:0000313" key="3">
    <source>
        <dbReference type="EMBL" id="KAG6582457.1"/>
    </source>
</evidence>
<reference evidence="3 4" key="1">
    <citation type="journal article" date="2021" name="Hortic Res">
        <title>The domestication of Cucurbita argyrosperma as revealed by the genome of its wild relative.</title>
        <authorList>
            <person name="Barrera-Redondo J."/>
            <person name="Sanchez-de la Vega G."/>
            <person name="Aguirre-Liguori J.A."/>
            <person name="Castellanos-Morales G."/>
            <person name="Gutierrez-Guerrero Y.T."/>
            <person name="Aguirre-Dugua X."/>
            <person name="Aguirre-Planter E."/>
            <person name="Tenaillon M.I."/>
            <person name="Lira-Saade R."/>
            <person name="Eguiarte L.E."/>
        </authorList>
    </citation>
    <scope>NUCLEOTIDE SEQUENCE [LARGE SCALE GENOMIC DNA]</scope>
    <source>
        <strain evidence="3">JBR-2021</strain>
    </source>
</reference>
<feature type="non-terminal residue" evidence="3">
    <location>
        <position position="1"/>
    </location>
</feature>
<sequence>MRRASQLRHHPLLMWALRYTLTYLDLKETDEKNNWGERGSNSRPEDHSPKLGDLRASQLRHQPLIWALRYTLTYLDLKETDEKNNWGERGSNSRPQDHSTKL</sequence>
<feature type="region of interest" description="Disordered" evidence="1">
    <location>
        <begin position="30"/>
        <end position="54"/>
    </location>
</feature>